<reference evidence="3 4" key="1">
    <citation type="submission" date="2019-04" db="EMBL/GenBank/DDBJ databases">
        <title>Mesorhizobium composti sp. nov., isolated from compost.</title>
        <authorList>
            <person name="Lin S.-Y."/>
            <person name="Hameed A."/>
            <person name="Hsieh Y.-T."/>
            <person name="Young C.-C."/>
        </authorList>
    </citation>
    <scope>NUCLEOTIDE SEQUENCE [LARGE SCALE GENOMIC DNA]</scope>
    <source>
        <strain evidence="3 4">CC-YTH430</strain>
    </source>
</reference>
<proteinExistence type="predicted"/>
<gene>
    <name evidence="3" type="ORF">E6C48_08960</name>
</gene>
<accession>A0ABY2Q8W1</accession>
<feature type="region of interest" description="Disordered" evidence="1">
    <location>
        <begin position="87"/>
        <end position="129"/>
    </location>
</feature>
<evidence type="ECO:0000256" key="2">
    <source>
        <dbReference type="SAM" id="Phobius"/>
    </source>
</evidence>
<name>A0ABY2Q8W1_9HYPH</name>
<keyword evidence="2" id="KW-1133">Transmembrane helix</keyword>
<sequence length="302" mass="33147">MQTRQTELAHIELMLREQLARTEAAGRSRRSRFSPLRSLAAWLPDARDAFLPIFARMRPAGRPRRPEPAEEQERALAALFAPTDASAARAEPAFTPPRETRRLPNLSGNDASNRSMKEAPERNWGPPPAVQFPMPVKKKDHRGDLVIAGLGVALGLVCALFPWYIFFNQDQFGVQAIRFGGRGGNAGRATVEARPNASGTPVVDQEIPDSALDLFSTGTLQPKPESADTAPDLDQQPFPSDAAIFRLVHIANGRAMIEDDAGLWVVQQGSVLPDSSTVKSIEQRKGRWVLVTSTDRVIEISK</sequence>
<organism evidence="3 4">
    <name type="scientific">Ollibium composti</name>
    <dbReference type="NCBI Taxonomy" id="2675109"/>
    <lineage>
        <taxon>Bacteria</taxon>
        <taxon>Pseudomonadati</taxon>
        <taxon>Pseudomonadota</taxon>
        <taxon>Alphaproteobacteria</taxon>
        <taxon>Hyphomicrobiales</taxon>
        <taxon>Phyllobacteriaceae</taxon>
        <taxon>Ollibium</taxon>
    </lineage>
</organism>
<dbReference type="RefSeq" id="WP_136356258.1">
    <property type="nucleotide sequence ID" value="NZ_SSNY01000004.1"/>
</dbReference>
<keyword evidence="2" id="KW-0472">Membrane</keyword>
<evidence type="ECO:0000313" key="4">
    <source>
        <dbReference type="Proteomes" id="UP000306441"/>
    </source>
</evidence>
<comment type="caution">
    <text evidence="3">The sequence shown here is derived from an EMBL/GenBank/DDBJ whole genome shotgun (WGS) entry which is preliminary data.</text>
</comment>
<keyword evidence="2" id="KW-0812">Transmembrane</keyword>
<evidence type="ECO:0000313" key="3">
    <source>
        <dbReference type="EMBL" id="THF57865.1"/>
    </source>
</evidence>
<feature type="transmembrane region" description="Helical" evidence="2">
    <location>
        <begin position="145"/>
        <end position="166"/>
    </location>
</feature>
<evidence type="ECO:0000256" key="1">
    <source>
        <dbReference type="SAM" id="MobiDB-lite"/>
    </source>
</evidence>
<dbReference type="Proteomes" id="UP000306441">
    <property type="component" value="Unassembled WGS sequence"/>
</dbReference>
<dbReference type="EMBL" id="SSNY01000004">
    <property type="protein sequence ID" value="THF57865.1"/>
    <property type="molecule type" value="Genomic_DNA"/>
</dbReference>
<protein>
    <submittedName>
        <fullName evidence="3">Uncharacterized protein</fullName>
    </submittedName>
</protein>
<keyword evidence="4" id="KW-1185">Reference proteome</keyword>